<evidence type="ECO:0000256" key="12">
    <source>
        <dbReference type="ARBA" id="ARBA00023139"/>
    </source>
</evidence>
<keyword evidence="4" id="KW-1134">Transmembrane beta strand</keyword>
<dbReference type="GO" id="GO:0046930">
    <property type="term" value="C:pore complex"/>
    <property type="evidence" value="ECO:0007669"/>
    <property type="project" value="UniProtKB-KW"/>
</dbReference>
<evidence type="ECO:0000259" key="15">
    <source>
        <dbReference type="Pfam" id="PF02563"/>
    </source>
</evidence>
<dbReference type="Pfam" id="PF10531">
    <property type="entry name" value="SLBB"/>
    <property type="match status" value="1"/>
</dbReference>
<keyword evidence="6" id="KW-0812">Transmembrane</keyword>
<dbReference type="GO" id="GO:0009279">
    <property type="term" value="C:cell outer membrane"/>
    <property type="evidence" value="ECO:0007669"/>
    <property type="project" value="UniProtKB-SubCell"/>
</dbReference>
<feature type="domain" description="SLBB" evidence="17">
    <location>
        <begin position="146"/>
        <end position="228"/>
    </location>
</feature>
<evidence type="ECO:0000256" key="13">
    <source>
        <dbReference type="ARBA" id="ARBA00023237"/>
    </source>
</evidence>
<evidence type="ECO:0000256" key="10">
    <source>
        <dbReference type="ARBA" id="ARBA00023114"/>
    </source>
</evidence>
<dbReference type="RefSeq" id="WP_194027392.1">
    <property type="nucleotide sequence ID" value="NZ_JADEWZ010000001.1"/>
</dbReference>
<dbReference type="GO" id="GO:0015159">
    <property type="term" value="F:polysaccharide transmembrane transporter activity"/>
    <property type="evidence" value="ECO:0007669"/>
    <property type="project" value="InterPro"/>
</dbReference>
<dbReference type="Pfam" id="PF02563">
    <property type="entry name" value="Poly_export"/>
    <property type="match status" value="1"/>
</dbReference>
<comment type="similarity">
    <text evidence="2">Belongs to the BexD/CtrA/VexA family.</text>
</comment>
<evidence type="ECO:0000256" key="4">
    <source>
        <dbReference type="ARBA" id="ARBA00022452"/>
    </source>
</evidence>
<dbReference type="InterPro" id="IPR054765">
    <property type="entry name" value="SLBB_dom"/>
</dbReference>
<evidence type="ECO:0000313" key="18">
    <source>
        <dbReference type="EMBL" id="MBE9114300.1"/>
    </source>
</evidence>
<evidence type="ECO:0000256" key="5">
    <source>
        <dbReference type="ARBA" id="ARBA00022597"/>
    </source>
</evidence>
<feature type="domain" description="Polysaccharide export protein N-terminal" evidence="15">
    <location>
        <begin position="66"/>
        <end position="138"/>
    </location>
</feature>
<keyword evidence="13" id="KW-0998">Cell outer membrane</keyword>
<protein>
    <submittedName>
        <fullName evidence="18">SLBB domain-containing protein</fullName>
    </submittedName>
</protein>
<dbReference type="Pfam" id="PF22461">
    <property type="entry name" value="SLBB_2"/>
    <property type="match status" value="2"/>
</dbReference>
<keyword evidence="3" id="KW-0813">Transport</keyword>
<evidence type="ECO:0000256" key="1">
    <source>
        <dbReference type="ARBA" id="ARBA00004571"/>
    </source>
</evidence>
<dbReference type="GO" id="GO:0015288">
    <property type="term" value="F:porin activity"/>
    <property type="evidence" value="ECO:0007669"/>
    <property type="project" value="UniProtKB-KW"/>
</dbReference>
<dbReference type="InterPro" id="IPR019554">
    <property type="entry name" value="Soluble_ligand-bd"/>
</dbReference>
<sequence>MKPRSNNRAKKQQMQRATQWCCWILASGFPLLQILPALAVPSNRPGIPTLAPNAAPNAPTTPYTPDAPYTLGAGDRVKVDIFDVPEYSGEYPVLIDGTLNLPILGSVEVADLTLTQATERISRAYAPFIVRPLVTLSLIAPRPVQIAVSGEVNRPGTYTVVLEQGRQFPTVTEAIDLAQGFTRSADLRQVQVRRFYQGQVQIFSVDLRDVLVNGNPSQDLVLRDGDTVLLSSTTDISPAEIRQWGDASFAPDEIKPIQVAIVGEVTRAGSYVLEGTSSSNPPTVTQAIEQAGGIKPLADIRNINVRRPTKTGVPQLIEVDLWALLQAGDLSEDLILQAGDTIEIPRASSLAPAEATALASASFAPDIIKVNVVGEVVQPGSVDLQPNAPLNQALLAAGGFNNRAAQGTVELVRLNPDGTVSKQDIDVDLSKGISAENNPSLRSNDVVIVRRSSITAFSDTLGLILEPITRAFTVLSLPFSFLRIFGVGN</sequence>
<evidence type="ECO:0000256" key="6">
    <source>
        <dbReference type="ARBA" id="ARBA00022692"/>
    </source>
</evidence>
<dbReference type="InterPro" id="IPR049712">
    <property type="entry name" value="Poly_export"/>
</dbReference>
<evidence type="ECO:0000256" key="2">
    <source>
        <dbReference type="ARBA" id="ARBA00009450"/>
    </source>
</evidence>
<reference evidence="18" key="1">
    <citation type="submission" date="2020-10" db="EMBL/GenBank/DDBJ databases">
        <authorList>
            <person name="Castelo-Branco R."/>
            <person name="Eusebio N."/>
            <person name="Adriana R."/>
            <person name="Vieira A."/>
            <person name="Brugerolle De Fraissinette N."/>
            <person name="Rezende De Castro R."/>
            <person name="Schneider M.P."/>
            <person name="Vasconcelos V."/>
            <person name="Leao P.N."/>
        </authorList>
    </citation>
    <scope>NUCLEOTIDE SEQUENCE</scope>
    <source>
        <strain evidence="18">LEGE 07157</strain>
    </source>
</reference>
<dbReference type="AlphaFoldDB" id="A0A8J7AZM7"/>
<evidence type="ECO:0000256" key="8">
    <source>
        <dbReference type="ARBA" id="ARBA00023047"/>
    </source>
</evidence>
<evidence type="ECO:0000259" key="17">
    <source>
        <dbReference type="Pfam" id="PF22461"/>
    </source>
</evidence>
<keyword evidence="8" id="KW-0625">Polysaccharide transport</keyword>
<keyword evidence="7" id="KW-0732">Signal</keyword>
<comment type="caution">
    <text evidence="18">The sequence shown here is derived from an EMBL/GenBank/DDBJ whole genome shotgun (WGS) entry which is preliminary data.</text>
</comment>
<evidence type="ECO:0000256" key="11">
    <source>
        <dbReference type="ARBA" id="ARBA00023136"/>
    </source>
</evidence>
<feature type="domain" description="SLBB" evidence="17">
    <location>
        <begin position="258"/>
        <end position="342"/>
    </location>
</feature>
<feature type="domain" description="Soluble ligand binding" evidence="16">
    <location>
        <begin position="369"/>
        <end position="420"/>
    </location>
</feature>
<proteinExistence type="inferred from homology"/>
<evidence type="ECO:0000256" key="9">
    <source>
        <dbReference type="ARBA" id="ARBA00023065"/>
    </source>
</evidence>
<keyword evidence="19" id="KW-1185">Reference proteome</keyword>
<evidence type="ECO:0000256" key="3">
    <source>
        <dbReference type="ARBA" id="ARBA00022448"/>
    </source>
</evidence>
<dbReference type="InterPro" id="IPR003715">
    <property type="entry name" value="Poly_export_N"/>
</dbReference>
<keyword evidence="11" id="KW-0472">Membrane</keyword>
<comment type="subcellular location">
    <subcellularLocation>
        <location evidence="1">Cell outer membrane</location>
        <topology evidence="1">Multi-pass membrane protein</topology>
    </subcellularLocation>
</comment>
<keyword evidence="5" id="KW-0762">Sugar transport</keyword>
<evidence type="ECO:0000259" key="16">
    <source>
        <dbReference type="Pfam" id="PF10531"/>
    </source>
</evidence>
<evidence type="ECO:0000256" key="7">
    <source>
        <dbReference type="ARBA" id="ARBA00022729"/>
    </source>
</evidence>
<dbReference type="Gene3D" id="3.10.560.10">
    <property type="entry name" value="Outer membrane lipoprotein wza domain like"/>
    <property type="match status" value="3"/>
</dbReference>
<keyword evidence="10" id="KW-0626">Porin</keyword>
<evidence type="ECO:0000256" key="14">
    <source>
        <dbReference type="ARBA" id="ARBA00023288"/>
    </source>
</evidence>
<dbReference type="PANTHER" id="PTHR33619">
    <property type="entry name" value="POLYSACCHARIDE EXPORT PROTEIN GFCE-RELATED"/>
    <property type="match status" value="1"/>
</dbReference>
<dbReference type="PANTHER" id="PTHR33619:SF3">
    <property type="entry name" value="POLYSACCHARIDE EXPORT PROTEIN GFCE-RELATED"/>
    <property type="match status" value="1"/>
</dbReference>
<dbReference type="EMBL" id="JADEWZ010000001">
    <property type="protein sequence ID" value="MBE9114300.1"/>
    <property type="molecule type" value="Genomic_DNA"/>
</dbReference>
<gene>
    <name evidence="18" type="ORF">IQ249_00165</name>
</gene>
<accession>A0A8J7AZM7</accession>
<dbReference type="GO" id="GO:0006811">
    <property type="term" value="P:monoatomic ion transport"/>
    <property type="evidence" value="ECO:0007669"/>
    <property type="project" value="UniProtKB-KW"/>
</dbReference>
<keyword evidence="14" id="KW-0449">Lipoprotein</keyword>
<name>A0A8J7AZM7_9CYAN</name>
<keyword evidence="9" id="KW-0406">Ion transport</keyword>
<dbReference type="Gene3D" id="3.30.1950.10">
    <property type="entry name" value="wza like domain"/>
    <property type="match status" value="1"/>
</dbReference>
<organism evidence="18 19">
    <name type="scientific">Lusitaniella coriacea LEGE 07157</name>
    <dbReference type="NCBI Taxonomy" id="945747"/>
    <lineage>
        <taxon>Bacteria</taxon>
        <taxon>Bacillati</taxon>
        <taxon>Cyanobacteriota</taxon>
        <taxon>Cyanophyceae</taxon>
        <taxon>Spirulinales</taxon>
        <taxon>Lusitaniellaceae</taxon>
        <taxon>Lusitaniella</taxon>
    </lineage>
</organism>
<keyword evidence="12" id="KW-0564">Palmitate</keyword>
<evidence type="ECO:0000313" key="19">
    <source>
        <dbReference type="Proteomes" id="UP000654482"/>
    </source>
</evidence>
<dbReference type="Proteomes" id="UP000654482">
    <property type="component" value="Unassembled WGS sequence"/>
</dbReference>